<dbReference type="AlphaFoldDB" id="A0A7C5WQ77"/>
<dbReference type="InterPro" id="IPR013830">
    <property type="entry name" value="SGNH_hydro"/>
</dbReference>
<evidence type="ECO:0000259" key="2">
    <source>
        <dbReference type="Pfam" id="PF13472"/>
    </source>
</evidence>
<proteinExistence type="predicted"/>
<dbReference type="Proteomes" id="UP000886105">
    <property type="component" value="Unassembled WGS sequence"/>
</dbReference>
<feature type="signal peptide" evidence="1">
    <location>
        <begin position="1"/>
        <end position="40"/>
    </location>
</feature>
<gene>
    <name evidence="3" type="ORF">ENJ85_00485</name>
</gene>
<feature type="domain" description="SGNH hydrolase-type esterase" evidence="2">
    <location>
        <begin position="48"/>
        <end position="144"/>
    </location>
</feature>
<dbReference type="Gene3D" id="3.40.50.1110">
    <property type="entry name" value="SGNH hydrolase"/>
    <property type="match status" value="1"/>
</dbReference>
<dbReference type="PANTHER" id="PTHR30383">
    <property type="entry name" value="THIOESTERASE 1/PROTEASE 1/LYSOPHOSPHOLIPASE L1"/>
    <property type="match status" value="1"/>
</dbReference>
<dbReference type="InterPro" id="IPR036514">
    <property type="entry name" value="SGNH_hydro_sf"/>
</dbReference>
<dbReference type="PANTHER" id="PTHR30383:SF24">
    <property type="entry name" value="THIOESTERASE 1_PROTEASE 1_LYSOPHOSPHOLIPASE L1"/>
    <property type="match status" value="1"/>
</dbReference>
<organism evidence="3">
    <name type="scientific">Oceanithermus profundus</name>
    <dbReference type="NCBI Taxonomy" id="187137"/>
    <lineage>
        <taxon>Bacteria</taxon>
        <taxon>Thermotogati</taxon>
        <taxon>Deinococcota</taxon>
        <taxon>Deinococci</taxon>
        <taxon>Thermales</taxon>
        <taxon>Thermaceae</taxon>
        <taxon>Oceanithermus</taxon>
    </lineage>
</organism>
<feature type="non-terminal residue" evidence="3">
    <location>
        <position position="147"/>
    </location>
</feature>
<protein>
    <submittedName>
        <fullName evidence="3">Arylesterase</fullName>
    </submittedName>
</protein>
<reference evidence="3" key="1">
    <citation type="journal article" date="2020" name="mSystems">
        <title>Genome- and Community-Level Interaction Insights into Carbon Utilization and Element Cycling Functions of Hydrothermarchaeota in Hydrothermal Sediment.</title>
        <authorList>
            <person name="Zhou Z."/>
            <person name="Liu Y."/>
            <person name="Xu W."/>
            <person name="Pan J."/>
            <person name="Luo Z.H."/>
            <person name="Li M."/>
        </authorList>
    </citation>
    <scope>NUCLEOTIDE SEQUENCE [LARGE SCALE GENOMIC DNA]</scope>
    <source>
        <strain evidence="3">HyVt-523</strain>
    </source>
</reference>
<evidence type="ECO:0000313" key="3">
    <source>
        <dbReference type="EMBL" id="HHO57630.1"/>
    </source>
</evidence>
<keyword evidence="1" id="KW-0732">Signal</keyword>
<evidence type="ECO:0000256" key="1">
    <source>
        <dbReference type="SAM" id="SignalP"/>
    </source>
</evidence>
<sequence>MDTLRHLLSPPRHQLRHRPPFGKLWAAFLALFLFPAAAPAATDCRIAVLGDSLVAGYGVATAEAFPARLAAALEAAGYGHCEVIDAGVSGDTSAGGRARIDWVLADRPTHLLLELGANDALRALPVDQLRDNLAFIVERARAAGVAV</sequence>
<comment type="caution">
    <text evidence="3">The sequence shown here is derived from an EMBL/GenBank/DDBJ whole genome shotgun (WGS) entry which is preliminary data.</text>
</comment>
<dbReference type="GO" id="GO:0004622">
    <property type="term" value="F:phosphatidylcholine lysophospholipase activity"/>
    <property type="evidence" value="ECO:0007669"/>
    <property type="project" value="TreeGrafter"/>
</dbReference>
<dbReference type="EMBL" id="DRNZ01000033">
    <property type="protein sequence ID" value="HHO57630.1"/>
    <property type="molecule type" value="Genomic_DNA"/>
</dbReference>
<name>A0A7C5WQ77_9DEIN</name>
<dbReference type="Pfam" id="PF13472">
    <property type="entry name" value="Lipase_GDSL_2"/>
    <property type="match status" value="1"/>
</dbReference>
<dbReference type="InterPro" id="IPR051532">
    <property type="entry name" value="Ester_Hydrolysis_Enzymes"/>
</dbReference>
<feature type="chain" id="PRO_5028065200" evidence="1">
    <location>
        <begin position="41"/>
        <end position="147"/>
    </location>
</feature>
<accession>A0A7C5WQ77</accession>
<dbReference type="SUPFAM" id="SSF52266">
    <property type="entry name" value="SGNH hydrolase"/>
    <property type="match status" value="1"/>
</dbReference>